<keyword evidence="5" id="KW-0175">Coiled coil</keyword>
<evidence type="ECO:0000256" key="2">
    <source>
        <dbReference type="ARBA" id="ARBA00022801"/>
    </source>
</evidence>
<feature type="region of interest" description="Disordered" evidence="6">
    <location>
        <begin position="252"/>
        <end position="298"/>
    </location>
</feature>
<dbReference type="Pfam" id="PF00270">
    <property type="entry name" value="DEAD"/>
    <property type="match status" value="1"/>
</dbReference>
<keyword evidence="2" id="KW-0378">Hydrolase</keyword>
<evidence type="ECO:0000256" key="1">
    <source>
        <dbReference type="ARBA" id="ARBA00022741"/>
    </source>
</evidence>
<evidence type="ECO:0000256" key="3">
    <source>
        <dbReference type="ARBA" id="ARBA00022806"/>
    </source>
</evidence>
<dbReference type="Proteomes" id="UP000234206">
    <property type="component" value="Unassembled WGS sequence"/>
</dbReference>
<dbReference type="GO" id="GO:0055087">
    <property type="term" value="C:Ski complex"/>
    <property type="evidence" value="ECO:0007669"/>
    <property type="project" value="TreeGrafter"/>
</dbReference>
<dbReference type="PROSITE" id="PS51192">
    <property type="entry name" value="HELICASE_ATP_BIND_1"/>
    <property type="match status" value="1"/>
</dbReference>
<dbReference type="GO" id="GO:0003676">
    <property type="term" value="F:nucleic acid binding"/>
    <property type="evidence" value="ECO:0007669"/>
    <property type="project" value="InterPro"/>
</dbReference>
<dbReference type="InterPro" id="IPR027417">
    <property type="entry name" value="P-loop_NTPase"/>
</dbReference>
<keyword evidence="4" id="KW-0067">ATP-binding</keyword>
<dbReference type="Gene3D" id="1.10.3380.30">
    <property type="match status" value="1"/>
</dbReference>
<dbReference type="GO" id="GO:0004386">
    <property type="term" value="F:helicase activity"/>
    <property type="evidence" value="ECO:0007669"/>
    <property type="project" value="UniProtKB-KW"/>
</dbReference>
<dbReference type="InterPro" id="IPR011545">
    <property type="entry name" value="DEAD/DEAH_box_helicase_dom"/>
</dbReference>
<dbReference type="PROSITE" id="PS51194">
    <property type="entry name" value="HELICASE_CTER"/>
    <property type="match status" value="1"/>
</dbReference>
<feature type="domain" description="Helicase C-terminal" evidence="8">
    <location>
        <begin position="296"/>
        <end position="499"/>
    </location>
</feature>
<dbReference type="RefSeq" id="WP_101848940.1">
    <property type="nucleotide sequence ID" value="NZ_PKIZ01000001.1"/>
</dbReference>
<gene>
    <name evidence="9" type="ORF">CYJ76_00680</name>
</gene>
<evidence type="ECO:0000256" key="5">
    <source>
        <dbReference type="SAM" id="Coils"/>
    </source>
</evidence>
<dbReference type="GO" id="GO:0070478">
    <property type="term" value="P:nuclear-transcribed mRNA catabolic process, 3'-5' exonucleolytic nonsense-mediated decay"/>
    <property type="evidence" value="ECO:0007669"/>
    <property type="project" value="TreeGrafter"/>
</dbReference>
<dbReference type="AlphaFoldDB" id="A0A2I1PDU2"/>
<dbReference type="InterPro" id="IPR012961">
    <property type="entry name" value="Ski2/MTR4_C"/>
</dbReference>
<dbReference type="InterPro" id="IPR058621">
    <property type="entry name" value="SH3_HelY"/>
</dbReference>
<keyword evidence="3 9" id="KW-0347">Helicase</keyword>
<proteinExistence type="predicted"/>
<dbReference type="EMBL" id="PKIZ01000001">
    <property type="protein sequence ID" value="PKZ42802.1"/>
    <property type="molecule type" value="Genomic_DNA"/>
</dbReference>
<dbReference type="SMART" id="SM00487">
    <property type="entry name" value="DEXDc"/>
    <property type="match status" value="1"/>
</dbReference>
<keyword evidence="1" id="KW-0547">Nucleotide-binding</keyword>
<evidence type="ECO:0000259" key="7">
    <source>
        <dbReference type="PROSITE" id="PS51192"/>
    </source>
</evidence>
<dbReference type="SMART" id="SM00490">
    <property type="entry name" value="HELICc"/>
    <property type="match status" value="1"/>
</dbReference>
<dbReference type="Pfam" id="PF08148">
    <property type="entry name" value="DSHCT"/>
    <property type="match status" value="1"/>
</dbReference>
<dbReference type="InterPro" id="IPR050699">
    <property type="entry name" value="RNA-DNA_Helicase"/>
</dbReference>
<dbReference type="PANTHER" id="PTHR12131:SF1">
    <property type="entry name" value="ATP-DEPENDENT RNA HELICASE SUPV3L1, MITOCHONDRIAL-RELATED"/>
    <property type="match status" value="1"/>
</dbReference>
<dbReference type="Gene3D" id="3.40.50.300">
    <property type="entry name" value="P-loop containing nucleotide triphosphate hydrolases"/>
    <property type="match status" value="2"/>
</dbReference>
<dbReference type="GO" id="GO:0016787">
    <property type="term" value="F:hydrolase activity"/>
    <property type="evidence" value="ECO:0007669"/>
    <property type="project" value="UniProtKB-KW"/>
</dbReference>
<name>A0A2I1PDU2_9MICO</name>
<evidence type="ECO:0000259" key="8">
    <source>
        <dbReference type="PROSITE" id="PS51194"/>
    </source>
</evidence>
<dbReference type="CDD" id="cd18795">
    <property type="entry name" value="SF2_C_Ski2"/>
    <property type="match status" value="1"/>
</dbReference>
<dbReference type="PANTHER" id="PTHR12131">
    <property type="entry name" value="ATP-DEPENDENT RNA AND DNA HELICASE"/>
    <property type="match status" value="1"/>
</dbReference>
<comment type="caution">
    <text evidence="9">The sequence shown here is derived from an EMBL/GenBank/DDBJ whole genome shotgun (WGS) entry which is preliminary data.</text>
</comment>
<dbReference type="SMART" id="SM01142">
    <property type="entry name" value="DSHCT"/>
    <property type="match status" value="1"/>
</dbReference>
<dbReference type="SUPFAM" id="SSF52540">
    <property type="entry name" value="P-loop containing nucleoside triphosphate hydrolases"/>
    <property type="match status" value="1"/>
</dbReference>
<evidence type="ECO:0000313" key="10">
    <source>
        <dbReference type="Proteomes" id="UP000234206"/>
    </source>
</evidence>
<reference evidence="9 10" key="1">
    <citation type="submission" date="2017-12" db="EMBL/GenBank/DDBJ databases">
        <title>Phylogenetic diversity of female urinary microbiome.</title>
        <authorList>
            <person name="Thomas-White K."/>
            <person name="Wolfe A.J."/>
        </authorList>
    </citation>
    <scope>NUCLEOTIDE SEQUENCE [LARGE SCALE GENOMIC DNA]</scope>
    <source>
        <strain evidence="9 10">UMB1298</strain>
    </source>
</reference>
<sequence length="950" mass="103757">MSSPSDRFAAAQRRARHPHLQDFLMRQPFELDAFQVTACEAVEDGHGALVAAPTGAGKTVVGEFAVDLALATGRKCFYTTPIKALSNQKFHDLAQEYGDANVGLLTGDSSINGNAPVVVMTTEVLRNMLYADSTTLHGLGFVVMDEVHYLADRMRGVVWEEVILHLPQDVQVISLSATVSNAEEFGAWLRQVRGDTEVVVSEVRPVPLWQHMMVGDDLYDLFPEGGVGARRGTARAVNPELVARLRTAGAERGGWHREDAGAPSGRRGRGRRGGPRGGRDDRRSGPARARRTGTPSRAQVVRALDEDGLLPAIVFIFSRAGCDAAVRQLLSAGTRLISDEEGEAIHDEVEARVLSVAPEDLGVLGYHDFVEGLTNGYAAHHAGMLPLFREIVEELFAAGRIQCVFATETLALGVNMPARTTVIEKLVKFNGETHADLTPAEYTQLTGRAGRRGIDVEGHAVVLAGPRVDPTHVAGLASTRTFPLRSSFRPSPNMAVNLVDRLGRQDARTLLEESFAQFQADRAMAGHSRSVERNTEAMEGYREAMECHLGDFSEYAALRQELTQAEKDAAKQRGAARRAQVEIALGELVPGDVIRIGSGRRAGRAVVITGTHGVRKQHDDVALVTDAGRLRTVVAADLDEPPVVQGRVQLPQRFNPRKPKDRKDLAATMRAKVPDADPPLTAREEGSAAHPEVQGEGSTGARGASGVDRIDELRAALRRHPCHACPDREEHARWATRLHTLERETAGLRRKVARRTHTVSRTFDRLCALLTEWGYLSEDGQEVTEAGRVLQRTYTEKDLLVAEILQRGLWQGLDAAELAAAVSIVVHEPRRGEVSITPSMPTPRVEKAYDRMVDLWSRIEDAEAEHHLPTTDQPDAGIAWMVHRWATGARLETVLRDSDLSAGDFVRRAKQVVDLLGQVELASPHASVQGTARKAMQQVLRGVVAADRLD</sequence>
<feature type="region of interest" description="Disordered" evidence="6">
    <location>
        <begin position="653"/>
        <end position="707"/>
    </location>
</feature>
<keyword evidence="10" id="KW-1185">Reference proteome</keyword>
<organism evidence="9 10">
    <name type="scientific">Kytococcus schroeteri</name>
    <dbReference type="NCBI Taxonomy" id="138300"/>
    <lineage>
        <taxon>Bacteria</taxon>
        <taxon>Bacillati</taxon>
        <taxon>Actinomycetota</taxon>
        <taxon>Actinomycetes</taxon>
        <taxon>Micrococcales</taxon>
        <taxon>Kytococcaceae</taxon>
        <taxon>Kytococcus</taxon>
    </lineage>
</organism>
<evidence type="ECO:0000313" key="9">
    <source>
        <dbReference type="EMBL" id="PKZ42802.1"/>
    </source>
</evidence>
<dbReference type="Pfam" id="PF26090">
    <property type="entry name" value="SH3_HelY"/>
    <property type="match status" value="1"/>
</dbReference>
<feature type="domain" description="Helicase ATP-binding" evidence="7">
    <location>
        <begin position="39"/>
        <end position="197"/>
    </location>
</feature>
<dbReference type="FunFam" id="3.40.50.300:FF:000190">
    <property type="entry name" value="ATP-dependent RNA helicase"/>
    <property type="match status" value="1"/>
</dbReference>
<dbReference type="InterPro" id="IPR014001">
    <property type="entry name" value="Helicase_ATP-bd"/>
</dbReference>
<accession>A0A2I1PDU2</accession>
<evidence type="ECO:0000256" key="4">
    <source>
        <dbReference type="ARBA" id="ARBA00022840"/>
    </source>
</evidence>
<dbReference type="Pfam" id="PF00271">
    <property type="entry name" value="Helicase_C"/>
    <property type="match status" value="1"/>
</dbReference>
<dbReference type="OrthoDB" id="3229913at2"/>
<protein>
    <submittedName>
        <fullName evidence="9">RNA helicase</fullName>
    </submittedName>
</protein>
<dbReference type="GO" id="GO:0005524">
    <property type="term" value="F:ATP binding"/>
    <property type="evidence" value="ECO:0007669"/>
    <property type="project" value="UniProtKB-KW"/>
</dbReference>
<dbReference type="InterPro" id="IPR001650">
    <property type="entry name" value="Helicase_C-like"/>
</dbReference>
<evidence type="ECO:0000256" key="6">
    <source>
        <dbReference type="SAM" id="MobiDB-lite"/>
    </source>
</evidence>
<feature type="coiled-coil region" evidence="5">
    <location>
        <begin position="555"/>
        <end position="582"/>
    </location>
</feature>